<evidence type="ECO:0000313" key="2">
    <source>
        <dbReference type="Proteomes" id="UP001500840"/>
    </source>
</evidence>
<protein>
    <submittedName>
        <fullName evidence="1">Uncharacterized protein</fullName>
    </submittedName>
</protein>
<dbReference type="EMBL" id="BAABGA010000098">
    <property type="protein sequence ID" value="GAA4468407.1"/>
    <property type="molecule type" value="Genomic_DNA"/>
</dbReference>
<reference evidence="2" key="1">
    <citation type="journal article" date="2019" name="Int. J. Syst. Evol. Microbiol.">
        <title>The Global Catalogue of Microorganisms (GCM) 10K type strain sequencing project: providing services to taxonomists for standard genome sequencing and annotation.</title>
        <authorList>
            <consortium name="The Broad Institute Genomics Platform"/>
            <consortium name="The Broad Institute Genome Sequencing Center for Infectious Disease"/>
            <person name="Wu L."/>
            <person name="Ma J."/>
        </authorList>
    </citation>
    <scope>NUCLEOTIDE SEQUENCE [LARGE SCALE GENOMIC DNA]</scope>
    <source>
        <strain evidence="2">JCM 17759</strain>
    </source>
</reference>
<keyword evidence="2" id="KW-1185">Reference proteome</keyword>
<organism evidence="1 2">
    <name type="scientific">Novipirellula rosea</name>
    <dbReference type="NCBI Taxonomy" id="1031540"/>
    <lineage>
        <taxon>Bacteria</taxon>
        <taxon>Pseudomonadati</taxon>
        <taxon>Planctomycetota</taxon>
        <taxon>Planctomycetia</taxon>
        <taxon>Pirellulales</taxon>
        <taxon>Pirellulaceae</taxon>
        <taxon>Novipirellula</taxon>
    </lineage>
</organism>
<proteinExistence type="predicted"/>
<comment type="caution">
    <text evidence="1">The sequence shown here is derived from an EMBL/GenBank/DDBJ whole genome shotgun (WGS) entry which is preliminary data.</text>
</comment>
<dbReference type="Proteomes" id="UP001500840">
    <property type="component" value="Unassembled WGS sequence"/>
</dbReference>
<gene>
    <name evidence="1" type="ORF">GCM10023156_59380</name>
</gene>
<evidence type="ECO:0000313" key="1">
    <source>
        <dbReference type="EMBL" id="GAA4468407.1"/>
    </source>
</evidence>
<accession>A0ABP8NKF1</accession>
<name>A0ABP8NKF1_9BACT</name>
<sequence>MTMDRFIPNFDDSDEPEYQRIGSDPSWRKIYDFVSNGFWHVTSPTSWDAIRSSGAIEPNVGGRFPKRFGDISDRSYGYLKKYVSIFDFATPTERQVMRQWGNSWDVLVAQDSDQILLQLDRESLSPDIIPNSANFNEAVGQIEGGCIPWVEVWFPHKIPVASIKGVFRIPATDRYEFKPVPEPTDG</sequence>